<dbReference type="InterPro" id="IPR029058">
    <property type="entry name" value="AB_hydrolase_fold"/>
</dbReference>
<dbReference type="AlphaFoldDB" id="A0A6J6CSH7"/>
<dbReference type="PANTHER" id="PTHR10272:SF0">
    <property type="entry name" value="PLATELET-ACTIVATING FACTOR ACETYLHYDROLASE"/>
    <property type="match status" value="1"/>
</dbReference>
<reference evidence="4" key="1">
    <citation type="submission" date="2020-05" db="EMBL/GenBank/DDBJ databases">
        <authorList>
            <person name="Chiriac C."/>
            <person name="Salcher M."/>
            <person name="Ghai R."/>
            <person name="Kavagutti S V."/>
        </authorList>
    </citation>
    <scope>NUCLEOTIDE SEQUENCE</scope>
</reference>
<gene>
    <name evidence="4" type="ORF">UFOPK1421_01433</name>
    <name evidence="5" type="ORF">UFOPK4422_01254</name>
</gene>
<evidence type="ECO:0000256" key="3">
    <source>
        <dbReference type="ARBA" id="ARBA00023098"/>
    </source>
</evidence>
<dbReference type="Pfam" id="PF03403">
    <property type="entry name" value="PAF-AH_p_II"/>
    <property type="match status" value="2"/>
</dbReference>
<protein>
    <submittedName>
        <fullName evidence="4">Unannotated protein</fullName>
    </submittedName>
</protein>
<proteinExistence type="predicted"/>
<dbReference type="EMBL" id="CAEZSL010000204">
    <property type="protein sequence ID" value="CAB4553389.1"/>
    <property type="molecule type" value="Genomic_DNA"/>
</dbReference>
<keyword evidence="3" id="KW-0443">Lipid metabolism</keyword>
<evidence type="ECO:0000313" key="4">
    <source>
        <dbReference type="EMBL" id="CAB4553389.1"/>
    </source>
</evidence>
<evidence type="ECO:0000256" key="2">
    <source>
        <dbReference type="ARBA" id="ARBA00022963"/>
    </source>
</evidence>
<dbReference type="Gene3D" id="3.40.50.1820">
    <property type="entry name" value="alpha/beta hydrolase"/>
    <property type="match status" value="1"/>
</dbReference>
<dbReference type="GO" id="GO:0003847">
    <property type="term" value="F:1-alkyl-2-acetylglycerophosphocholine esterase activity"/>
    <property type="evidence" value="ECO:0007669"/>
    <property type="project" value="TreeGrafter"/>
</dbReference>
<accession>A0A6J6CSH7</accession>
<name>A0A6J6CSH7_9ZZZZ</name>
<evidence type="ECO:0000313" key="5">
    <source>
        <dbReference type="EMBL" id="CAB5129727.1"/>
    </source>
</evidence>
<sequence>MSLSAAPPLESPQHVVGHFSTLLVDQKREDRMLGVDLWYPAVAPTEATTYELIPGIGFMAACAQEGAFILEGRHPLIIWSHGRTGMRHSYSLLCEALAARGYIVISCDHPGDTLFDWALGKNVDDATNDRQRLGDVRLCLDGALGSGPEISPWLSDHVDAERICVAGHSYGGLTALASVSSLHEFTADMRVSACVMAQGYTSILPDEIYATTNVPVLMIVSNQDLTTRPETNADKAWSLLSARAGVVGEKSRRINLDNAGHQASSDFGLYAELAPQVENVPDMLRAYIKMVADDSPGDWLTSWRSTVLRHVVHIDEYLREIHTL</sequence>
<keyword evidence="2" id="KW-0442">Lipid degradation</keyword>
<organism evidence="4">
    <name type="scientific">freshwater metagenome</name>
    <dbReference type="NCBI Taxonomy" id="449393"/>
    <lineage>
        <taxon>unclassified sequences</taxon>
        <taxon>metagenomes</taxon>
        <taxon>ecological metagenomes</taxon>
    </lineage>
</organism>
<dbReference type="SUPFAM" id="SSF53474">
    <property type="entry name" value="alpha/beta-Hydrolases"/>
    <property type="match status" value="1"/>
</dbReference>
<keyword evidence="1" id="KW-0378">Hydrolase</keyword>
<dbReference type="PANTHER" id="PTHR10272">
    <property type="entry name" value="PLATELET-ACTIVATING FACTOR ACETYLHYDROLASE"/>
    <property type="match status" value="1"/>
</dbReference>
<dbReference type="GO" id="GO:0016042">
    <property type="term" value="P:lipid catabolic process"/>
    <property type="evidence" value="ECO:0007669"/>
    <property type="project" value="UniProtKB-KW"/>
</dbReference>
<evidence type="ECO:0000256" key="1">
    <source>
        <dbReference type="ARBA" id="ARBA00022801"/>
    </source>
</evidence>
<dbReference type="EMBL" id="CAFBRX010000143">
    <property type="protein sequence ID" value="CAB5129727.1"/>
    <property type="molecule type" value="Genomic_DNA"/>
</dbReference>